<proteinExistence type="predicted"/>
<feature type="non-terminal residue" evidence="2">
    <location>
        <position position="130"/>
    </location>
</feature>
<evidence type="ECO:0000313" key="2">
    <source>
        <dbReference type="EMBL" id="KKL53072.1"/>
    </source>
</evidence>
<comment type="caution">
    <text evidence="2">The sequence shown here is derived from an EMBL/GenBank/DDBJ whole genome shotgun (WGS) entry which is preliminary data.</text>
</comment>
<dbReference type="InterPro" id="IPR024264">
    <property type="entry name" value="DUF3786"/>
</dbReference>
<accession>A0A0F9FPT4</accession>
<dbReference type="Pfam" id="PF12654">
    <property type="entry name" value="DUF3786"/>
    <property type="match status" value="1"/>
</dbReference>
<organism evidence="2">
    <name type="scientific">marine sediment metagenome</name>
    <dbReference type="NCBI Taxonomy" id="412755"/>
    <lineage>
        <taxon>unclassified sequences</taxon>
        <taxon>metagenomes</taxon>
        <taxon>ecological metagenomes</taxon>
    </lineage>
</organism>
<gene>
    <name evidence="2" type="ORF">LCGC14_2279080</name>
</gene>
<dbReference type="EMBL" id="LAZR01031664">
    <property type="protein sequence ID" value="KKL53072.1"/>
    <property type="molecule type" value="Genomic_DNA"/>
</dbReference>
<feature type="domain" description="DUF3786" evidence="1">
    <location>
        <begin position="23"/>
        <end position="128"/>
    </location>
</feature>
<evidence type="ECO:0000259" key="1">
    <source>
        <dbReference type="Pfam" id="PF12654"/>
    </source>
</evidence>
<dbReference type="AlphaFoldDB" id="A0A0F9FPT4"/>
<reference evidence="2" key="1">
    <citation type="journal article" date="2015" name="Nature">
        <title>Complex archaea that bridge the gap between prokaryotes and eukaryotes.</title>
        <authorList>
            <person name="Spang A."/>
            <person name="Saw J.H."/>
            <person name="Jorgensen S.L."/>
            <person name="Zaremba-Niedzwiedzka K."/>
            <person name="Martijn J."/>
            <person name="Lind A.E."/>
            <person name="van Eijk R."/>
            <person name="Schleper C."/>
            <person name="Guy L."/>
            <person name="Ettema T.J."/>
        </authorList>
    </citation>
    <scope>NUCLEOTIDE SEQUENCE</scope>
</reference>
<protein>
    <recommendedName>
        <fullName evidence="1">DUF3786 domain-containing protein</fullName>
    </recommendedName>
</protein>
<sequence length="130" mass="15071">MARIDDYIESRRIAVESLRNDSFADILSRSGFAKADQNRFRVSFLNRIYLVNFPEFEFLDESEKTQEVPIQEQILILHYMTSPTYAGSTGNWISYREIPGASFYFSTFVKRAIDPLKKVFGQDISKLAKP</sequence>
<name>A0A0F9FPT4_9ZZZZ</name>